<feature type="region of interest" description="Disordered" evidence="1">
    <location>
        <begin position="116"/>
        <end position="169"/>
    </location>
</feature>
<comment type="caution">
    <text evidence="2">The sequence shown here is derived from an EMBL/GenBank/DDBJ whole genome shotgun (WGS) entry which is preliminary data.</text>
</comment>
<sequence length="202" mass="22421">MGKFTGKCVLSKFLPCKREKNDDVPPPPPPPPPPAPPAYSEKPSYNHASMQYSQPAYGMSATHMPAAMPGVPHEGFHTFAIQGFSGFVGFPQTHNPAEIMGRLETMNQVMHQRHHYDPSKFNVPSPGPTPSETDKKQDSEVKEKEDKKTSPDPPENDGKPKCASPECVGDPEVRKIKSVPWCKHCLIINFGNRATYWWDQAA</sequence>
<accession>A0ABR0RC91</accession>
<proteinExistence type="predicted"/>
<dbReference type="GeneID" id="90003412"/>
<keyword evidence="3" id="KW-1185">Reference proteome</keyword>
<dbReference type="EMBL" id="JAVHJV010000015">
    <property type="protein sequence ID" value="KAK5937834.1"/>
    <property type="molecule type" value="Genomic_DNA"/>
</dbReference>
<organism evidence="2 3">
    <name type="scientific">Knufia obscura</name>
    <dbReference type="NCBI Taxonomy" id="1635080"/>
    <lineage>
        <taxon>Eukaryota</taxon>
        <taxon>Fungi</taxon>
        <taxon>Dikarya</taxon>
        <taxon>Ascomycota</taxon>
        <taxon>Pezizomycotina</taxon>
        <taxon>Eurotiomycetes</taxon>
        <taxon>Chaetothyriomycetidae</taxon>
        <taxon>Chaetothyriales</taxon>
        <taxon>Trichomeriaceae</taxon>
        <taxon>Knufia</taxon>
    </lineage>
</organism>
<evidence type="ECO:0000313" key="2">
    <source>
        <dbReference type="EMBL" id="KAK5937834.1"/>
    </source>
</evidence>
<feature type="compositionally biased region" description="Basic and acidic residues" evidence="1">
    <location>
        <begin position="132"/>
        <end position="160"/>
    </location>
</feature>
<dbReference type="Proteomes" id="UP001334248">
    <property type="component" value="Unassembled WGS sequence"/>
</dbReference>
<reference evidence="2 3" key="1">
    <citation type="journal article" date="2023" name="Res Sq">
        <title>Genomic and morphological characterization of Knufia obscura isolated from the Mars 2020 spacecraft assembly facility.</title>
        <authorList>
            <person name="Chander A.M."/>
            <person name="Teixeira M.M."/>
            <person name="Singh N.K."/>
            <person name="Williams M.P."/>
            <person name="Parker C.W."/>
            <person name="Leo P."/>
            <person name="Stajich J.E."/>
            <person name="Torok T."/>
            <person name="Tighe S."/>
            <person name="Mason C.E."/>
            <person name="Venkateswaran K."/>
        </authorList>
    </citation>
    <scope>NUCLEOTIDE SEQUENCE [LARGE SCALE GENOMIC DNA]</scope>
    <source>
        <strain evidence="2 3">CCFEE 5817</strain>
    </source>
</reference>
<evidence type="ECO:0000256" key="1">
    <source>
        <dbReference type="SAM" id="MobiDB-lite"/>
    </source>
</evidence>
<gene>
    <name evidence="2" type="ORF">PMZ80_009963</name>
</gene>
<feature type="compositionally biased region" description="Pro residues" evidence="1">
    <location>
        <begin position="24"/>
        <end position="37"/>
    </location>
</feature>
<feature type="region of interest" description="Disordered" evidence="1">
    <location>
        <begin position="16"/>
        <end position="45"/>
    </location>
</feature>
<dbReference type="RefSeq" id="XP_064725924.1">
    <property type="nucleotide sequence ID" value="XM_064878356.1"/>
</dbReference>
<evidence type="ECO:0000313" key="3">
    <source>
        <dbReference type="Proteomes" id="UP001334248"/>
    </source>
</evidence>
<protein>
    <submittedName>
        <fullName evidence="2">Uncharacterized protein</fullName>
    </submittedName>
</protein>
<name>A0ABR0RC91_9EURO</name>